<name>W4JYM3_HETIT</name>
<feature type="region of interest" description="Disordered" evidence="2">
    <location>
        <begin position="236"/>
        <end position="264"/>
    </location>
</feature>
<dbReference type="GeneID" id="20672289"/>
<feature type="coiled-coil region" evidence="1">
    <location>
        <begin position="144"/>
        <end position="199"/>
    </location>
</feature>
<dbReference type="RefSeq" id="XP_009548884.1">
    <property type="nucleotide sequence ID" value="XM_009550589.1"/>
</dbReference>
<protein>
    <submittedName>
        <fullName evidence="3">Uncharacterized protein</fullName>
    </submittedName>
</protein>
<dbReference type="Proteomes" id="UP000030671">
    <property type="component" value="Unassembled WGS sequence"/>
</dbReference>
<dbReference type="AlphaFoldDB" id="W4JYM3"/>
<reference evidence="3 4" key="1">
    <citation type="journal article" date="2012" name="New Phytol.">
        <title>Insight into trade-off between wood decay and parasitism from the genome of a fungal forest pathogen.</title>
        <authorList>
            <person name="Olson A."/>
            <person name="Aerts A."/>
            <person name="Asiegbu F."/>
            <person name="Belbahri L."/>
            <person name="Bouzid O."/>
            <person name="Broberg A."/>
            <person name="Canback B."/>
            <person name="Coutinho P.M."/>
            <person name="Cullen D."/>
            <person name="Dalman K."/>
            <person name="Deflorio G."/>
            <person name="van Diepen L.T."/>
            <person name="Dunand C."/>
            <person name="Duplessis S."/>
            <person name="Durling M."/>
            <person name="Gonthier P."/>
            <person name="Grimwood J."/>
            <person name="Fossdal C.G."/>
            <person name="Hansson D."/>
            <person name="Henrissat B."/>
            <person name="Hietala A."/>
            <person name="Himmelstrand K."/>
            <person name="Hoffmeister D."/>
            <person name="Hogberg N."/>
            <person name="James T.Y."/>
            <person name="Karlsson M."/>
            <person name="Kohler A."/>
            <person name="Kues U."/>
            <person name="Lee Y.H."/>
            <person name="Lin Y.C."/>
            <person name="Lind M."/>
            <person name="Lindquist E."/>
            <person name="Lombard V."/>
            <person name="Lucas S."/>
            <person name="Lunden K."/>
            <person name="Morin E."/>
            <person name="Murat C."/>
            <person name="Park J."/>
            <person name="Raffaello T."/>
            <person name="Rouze P."/>
            <person name="Salamov A."/>
            <person name="Schmutz J."/>
            <person name="Solheim H."/>
            <person name="Stahlberg J."/>
            <person name="Velez H."/>
            <person name="de Vries R.P."/>
            <person name="Wiebenga A."/>
            <person name="Woodward S."/>
            <person name="Yakovlev I."/>
            <person name="Garbelotto M."/>
            <person name="Martin F."/>
            <person name="Grigoriev I.V."/>
            <person name="Stenlid J."/>
        </authorList>
    </citation>
    <scope>NUCLEOTIDE SEQUENCE [LARGE SCALE GENOMIC DNA]</scope>
    <source>
        <strain evidence="3 4">TC 32-1</strain>
    </source>
</reference>
<feature type="compositionally biased region" description="Low complexity" evidence="2">
    <location>
        <begin position="236"/>
        <end position="251"/>
    </location>
</feature>
<dbReference type="EMBL" id="KI925461">
    <property type="protein sequence ID" value="ETW78549.1"/>
    <property type="molecule type" value="Genomic_DNA"/>
</dbReference>
<organism evidence="3 4">
    <name type="scientific">Heterobasidion irregulare (strain TC 32-1)</name>
    <dbReference type="NCBI Taxonomy" id="747525"/>
    <lineage>
        <taxon>Eukaryota</taxon>
        <taxon>Fungi</taxon>
        <taxon>Dikarya</taxon>
        <taxon>Basidiomycota</taxon>
        <taxon>Agaricomycotina</taxon>
        <taxon>Agaricomycetes</taxon>
        <taxon>Russulales</taxon>
        <taxon>Bondarzewiaceae</taxon>
        <taxon>Heterobasidion</taxon>
        <taxon>Heterobasidion annosum species complex</taxon>
    </lineage>
</organism>
<evidence type="ECO:0000313" key="3">
    <source>
        <dbReference type="EMBL" id="ETW78549.1"/>
    </source>
</evidence>
<dbReference type="Gene3D" id="1.20.5.340">
    <property type="match status" value="1"/>
</dbReference>
<proteinExistence type="predicted"/>
<evidence type="ECO:0000256" key="2">
    <source>
        <dbReference type="SAM" id="MobiDB-lite"/>
    </source>
</evidence>
<dbReference type="InParanoid" id="W4JYM3"/>
<evidence type="ECO:0000256" key="1">
    <source>
        <dbReference type="SAM" id="Coils"/>
    </source>
</evidence>
<keyword evidence="1" id="KW-0175">Coiled coil</keyword>
<dbReference type="KEGG" id="hir:HETIRDRAFT_386709"/>
<keyword evidence="4" id="KW-1185">Reference proteome</keyword>
<gene>
    <name evidence="3" type="ORF">HETIRDRAFT_386709</name>
</gene>
<evidence type="ECO:0000313" key="4">
    <source>
        <dbReference type="Proteomes" id="UP000030671"/>
    </source>
</evidence>
<sequence>MERDNTHSAPSKIPAYRMRISPSTHVSITLTSFTPFSPAPVDDILLSKAVNMASLARTSSHGAQTPNIDDHRASTNTFGYVEGENDAQRDRRVVDQLRLDISTLQTNSARELQAVKTDMTVRFAEVNGTLVQHSKDLSTVKTTVESLQTSVESLQTSVEGLKKQGDKHEALIHSLHTMMERQEEMMKRQQESLDSHSRILKLLASRADVDILEDLPALQATGSAVALPEVVVTHTPTSSVSSTEPQFRASTPPSPPSRAGPSTLPVPFSQTAPSYRLSEENVLLSLPNVLRLRTQSEPDVREALGAREGRETFRPLEADRRPEVKKGFRDVAKLFRKTFSNKSG</sequence>
<dbReference type="HOGENOM" id="CLU_797074_0_0_1"/>
<accession>W4JYM3</accession>